<proteinExistence type="predicted"/>
<dbReference type="EMBL" id="ANKD01000805">
    <property type="protein sequence ID" value="EPC69434.1"/>
    <property type="molecule type" value="Genomic_DNA"/>
</dbReference>
<accession>A0A8E0MCC0</accession>
<name>A0A8E0MCC0_LACPA</name>
<dbReference type="Proteomes" id="UP000014252">
    <property type="component" value="Unassembled WGS sequence"/>
</dbReference>
<organism evidence="1 2">
    <name type="scientific">Lacticaseibacillus paracasei subsp. paracasei Lpp71</name>
    <dbReference type="NCBI Taxonomy" id="1256207"/>
    <lineage>
        <taxon>Bacteria</taxon>
        <taxon>Bacillati</taxon>
        <taxon>Bacillota</taxon>
        <taxon>Bacilli</taxon>
        <taxon>Lactobacillales</taxon>
        <taxon>Lactobacillaceae</taxon>
        <taxon>Lacticaseibacillus</taxon>
    </lineage>
</organism>
<evidence type="ECO:0000313" key="2">
    <source>
        <dbReference type="Proteomes" id="UP000014252"/>
    </source>
</evidence>
<comment type="caution">
    <text evidence="1">The sequence shown here is derived from an EMBL/GenBank/DDBJ whole genome shotgun (WGS) entry which is preliminary data.</text>
</comment>
<reference evidence="1 2" key="1">
    <citation type="journal article" date="2013" name="PLoS ONE">
        <title>Lactobacillus paracasei comparative genomics: towards species pan-genome definition and exploitation of diversity.</title>
        <authorList>
            <person name="Smokvina T."/>
            <person name="Wels M."/>
            <person name="Polka J."/>
            <person name="Chervaux C."/>
            <person name="Brisse S."/>
            <person name="Boekhorst J."/>
            <person name="van Hylckama Vlieg J.E."/>
            <person name="Siezen R.J."/>
        </authorList>
    </citation>
    <scope>NUCLEOTIDE SEQUENCE [LARGE SCALE GENOMIC DNA]</scope>
    <source>
        <strain evidence="1 2">Lpp71</strain>
    </source>
</reference>
<sequence length="79" mass="8907">MDGKIRYISNNVNENYGHTNVGKMLRKTVEVATVAGVLFVGTGQANGQYAYSKQASRYFTLPSKIKITSKQRVLPYFMR</sequence>
<protein>
    <submittedName>
        <fullName evidence="1">Uncharacterized protein</fullName>
    </submittedName>
</protein>
<evidence type="ECO:0000313" key="1">
    <source>
        <dbReference type="EMBL" id="EPC69434.1"/>
    </source>
</evidence>
<gene>
    <name evidence="1" type="ORF">Lpp71_16064</name>
</gene>
<dbReference type="AlphaFoldDB" id="A0A8E0MCC0"/>